<evidence type="ECO:0000256" key="4">
    <source>
        <dbReference type="ARBA" id="ARBA00018522"/>
    </source>
</evidence>
<accession>A0A326UFP9</accession>
<keyword evidence="6 12" id="KW-0808">Transferase</keyword>
<dbReference type="GO" id="GO:0019344">
    <property type="term" value="P:cysteine biosynthetic process"/>
    <property type="evidence" value="ECO:0007669"/>
    <property type="project" value="UniProtKB-KW"/>
</dbReference>
<evidence type="ECO:0000256" key="2">
    <source>
        <dbReference type="ARBA" id="ARBA00007274"/>
    </source>
</evidence>
<keyword evidence="9" id="KW-0012">Acyltransferase</keyword>
<protein>
    <recommendedName>
        <fullName evidence="4">Serine acetyltransferase</fullName>
        <ecNumber evidence="3">2.3.1.30</ecNumber>
    </recommendedName>
</protein>
<organism evidence="12 13">
    <name type="scientific">Thermosporothrix hazakensis</name>
    <dbReference type="NCBI Taxonomy" id="644383"/>
    <lineage>
        <taxon>Bacteria</taxon>
        <taxon>Bacillati</taxon>
        <taxon>Chloroflexota</taxon>
        <taxon>Ktedonobacteria</taxon>
        <taxon>Ktedonobacterales</taxon>
        <taxon>Thermosporotrichaceae</taxon>
        <taxon>Thermosporothrix</taxon>
    </lineage>
</organism>
<evidence type="ECO:0000256" key="3">
    <source>
        <dbReference type="ARBA" id="ARBA00013266"/>
    </source>
</evidence>
<feature type="region of interest" description="Disordered" evidence="11">
    <location>
        <begin position="46"/>
        <end position="66"/>
    </location>
</feature>
<gene>
    <name evidence="12" type="ORF">EI42_00003</name>
</gene>
<comment type="pathway">
    <text evidence="1">Amino-acid biosynthesis; L-cysteine biosynthesis; L-cysteine from L-serine: step 1/2.</text>
</comment>
<dbReference type="InterPro" id="IPR018357">
    <property type="entry name" value="Hexapep_transf_CS"/>
</dbReference>
<dbReference type="PROSITE" id="PS00101">
    <property type="entry name" value="HEXAPEP_TRANSFERASES"/>
    <property type="match status" value="1"/>
</dbReference>
<dbReference type="InterPro" id="IPR001451">
    <property type="entry name" value="Hexapep"/>
</dbReference>
<evidence type="ECO:0000256" key="7">
    <source>
        <dbReference type="ARBA" id="ARBA00022737"/>
    </source>
</evidence>
<keyword evidence="8" id="KW-0198">Cysteine biosynthesis</keyword>
<dbReference type="EC" id="2.3.1.30" evidence="3"/>
<dbReference type="InterPro" id="IPR042122">
    <property type="entry name" value="Ser_AcTrfase_N_sf"/>
</dbReference>
<dbReference type="CDD" id="cd03354">
    <property type="entry name" value="LbH_SAT"/>
    <property type="match status" value="1"/>
</dbReference>
<comment type="similarity">
    <text evidence="2">Belongs to the transferase hexapeptide repeat family.</text>
</comment>
<proteinExistence type="inferred from homology"/>
<dbReference type="Gene3D" id="1.10.3130.10">
    <property type="entry name" value="serine acetyltransferase, domain 1"/>
    <property type="match status" value="1"/>
</dbReference>
<reference evidence="12 13" key="1">
    <citation type="submission" date="2018-06" db="EMBL/GenBank/DDBJ databases">
        <title>Genomic Encyclopedia of Archaeal and Bacterial Type Strains, Phase II (KMG-II): from individual species to whole genera.</title>
        <authorList>
            <person name="Goeker M."/>
        </authorList>
    </citation>
    <scope>NUCLEOTIDE SEQUENCE [LARGE SCALE GENOMIC DNA]</scope>
    <source>
        <strain evidence="12 13">ATCC BAA-1881</strain>
    </source>
</reference>
<dbReference type="SUPFAM" id="SSF51161">
    <property type="entry name" value="Trimeric LpxA-like enzymes"/>
    <property type="match status" value="1"/>
</dbReference>
<evidence type="ECO:0000313" key="13">
    <source>
        <dbReference type="Proteomes" id="UP000248806"/>
    </source>
</evidence>
<dbReference type="InterPro" id="IPR053376">
    <property type="entry name" value="Serine_acetyltransferase"/>
</dbReference>
<evidence type="ECO:0000313" key="12">
    <source>
        <dbReference type="EMBL" id="PZW35840.1"/>
    </source>
</evidence>
<dbReference type="GO" id="GO:0170033">
    <property type="term" value="P:L-amino acid metabolic process"/>
    <property type="evidence" value="ECO:0007669"/>
    <property type="project" value="UniProtKB-ARBA"/>
</dbReference>
<dbReference type="PANTHER" id="PTHR42811">
    <property type="entry name" value="SERINE ACETYLTRANSFERASE"/>
    <property type="match status" value="1"/>
</dbReference>
<evidence type="ECO:0000256" key="5">
    <source>
        <dbReference type="ARBA" id="ARBA00022605"/>
    </source>
</evidence>
<evidence type="ECO:0000256" key="1">
    <source>
        <dbReference type="ARBA" id="ARBA00004876"/>
    </source>
</evidence>
<dbReference type="AlphaFoldDB" id="A0A326UFP9"/>
<comment type="catalytic activity">
    <reaction evidence="10">
        <text>L-serine + acetyl-CoA = O-acetyl-L-serine + CoA</text>
        <dbReference type="Rhea" id="RHEA:24560"/>
        <dbReference type="ChEBI" id="CHEBI:33384"/>
        <dbReference type="ChEBI" id="CHEBI:57287"/>
        <dbReference type="ChEBI" id="CHEBI:57288"/>
        <dbReference type="ChEBI" id="CHEBI:58340"/>
        <dbReference type="EC" id="2.3.1.30"/>
    </reaction>
</comment>
<evidence type="ECO:0000256" key="11">
    <source>
        <dbReference type="SAM" id="MobiDB-lite"/>
    </source>
</evidence>
<comment type="caution">
    <text evidence="12">The sequence shown here is derived from an EMBL/GenBank/DDBJ whole genome shotgun (WGS) entry which is preliminary data.</text>
</comment>
<evidence type="ECO:0000256" key="9">
    <source>
        <dbReference type="ARBA" id="ARBA00023315"/>
    </source>
</evidence>
<keyword evidence="5" id="KW-0028">Amino-acid biosynthesis</keyword>
<dbReference type="Proteomes" id="UP000248806">
    <property type="component" value="Unassembled WGS sequence"/>
</dbReference>
<dbReference type="InterPro" id="IPR011004">
    <property type="entry name" value="Trimer_LpxA-like_sf"/>
</dbReference>
<dbReference type="Gene3D" id="2.160.10.10">
    <property type="entry name" value="Hexapeptide repeat proteins"/>
    <property type="match status" value="1"/>
</dbReference>
<dbReference type="PROSITE" id="PS51257">
    <property type="entry name" value="PROKAR_LIPOPROTEIN"/>
    <property type="match status" value="1"/>
</dbReference>
<sequence>MERTAIFIFMTTGTICQLFPLTSSISCHTLQTGSNRSLPFSVAIREEKGTNSKMTQGPRGLSSDTEHIQAERDETDISQLPELPPGISIPAPGKTPRRRTPWPDAIDVIFEKDPACRNIFEALTYPSLWALIFHRIAHALYKAGVPFIPRLISQFARVVTGGIEIHPGAQIGKRFFIDHGAGVVIGETTVIGNNVMLYHQVTLGATGWWRRSPGRKQKRHPTIEDDVTIGVGAAILGPITIGRGSKIGAMALVLESVPPNSVVASKPAELLMKEGERLKEHEELTQGWNEQDWEMDYQI</sequence>
<dbReference type="NCBIfam" id="NF041874">
    <property type="entry name" value="EPS_EpsC"/>
    <property type="match status" value="1"/>
</dbReference>
<dbReference type="Pfam" id="PF00132">
    <property type="entry name" value="Hexapep"/>
    <property type="match status" value="1"/>
</dbReference>
<name>A0A326UFP9_THEHA</name>
<evidence type="ECO:0000256" key="6">
    <source>
        <dbReference type="ARBA" id="ARBA00022679"/>
    </source>
</evidence>
<dbReference type="EMBL" id="QKUF01000001">
    <property type="protein sequence ID" value="PZW35840.1"/>
    <property type="molecule type" value="Genomic_DNA"/>
</dbReference>
<dbReference type="GO" id="GO:0009001">
    <property type="term" value="F:serine O-acetyltransferase activity"/>
    <property type="evidence" value="ECO:0007669"/>
    <property type="project" value="UniProtKB-EC"/>
</dbReference>
<dbReference type="InterPro" id="IPR045304">
    <property type="entry name" value="LbH_SAT"/>
</dbReference>
<dbReference type="GO" id="GO:0170039">
    <property type="term" value="P:proteinogenic amino acid metabolic process"/>
    <property type="evidence" value="ECO:0007669"/>
    <property type="project" value="UniProtKB-ARBA"/>
</dbReference>
<feature type="region of interest" description="Disordered" evidence="11">
    <location>
        <begin position="79"/>
        <end position="98"/>
    </location>
</feature>
<keyword evidence="13" id="KW-1185">Reference proteome</keyword>
<keyword evidence="7" id="KW-0677">Repeat</keyword>
<evidence type="ECO:0000256" key="10">
    <source>
        <dbReference type="ARBA" id="ARBA00049486"/>
    </source>
</evidence>
<dbReference type="FunFam" id="2.160.10.10:FF:000007">
    <property type="entry name" value="Serine acetyltransferase"/>
    <property type="match status" value="1"/>
</dbReference>
<evidence type="ECO:0000256" key="8">
    <source>
        <dbReference type="ARBA" id="ARBA00023192"/>
    </source>
</evidence>